<dbReference type="InterPro" id="IPR006143">
    <property type="entry name" value="RND_pump_MFP"/>
</dbReference>
<dbReference type="RefSeq" id="WP_078927718.1">
    <property type="nucleotide sequence ID" value="NZ_FUXX01000001.1"/>
</dbReference>
<feature type="domain" description="Multidrug resistance protein MdtA-like C-terminal permuted SH3" evidence="8">
    <location>
        <begin position="301"/>
        <end position="363"/>
    </location>
</feature>
<evidence type="ECO:0000259" key="6">
    <source>
        <dbReference type="Pfam" id="PF25917"/>
    </source>
</evidence>
<gene>
    <name evidence="9" type="ORF">SAMN02745213_00039</name>
</gene>
<accession>A0A1T4UV90</accession>
<dbReference type="InterPro" id="IPR058626">
    <property type="entry name" value="MdtA-like_b-barrel"/>
</dbReference>
<dbReference type="PANTHER" id="PTHR30158:SF3">
    <property type="entry name" value="MULTIDRUG EFFLUX PUMP SUBUNIT ACRA-RELATED"/>
    <property type="match status" value="1"/>
</dbReference>
<dbReference type="Pfam" id="PF25917">
    <property type="entry name" value="BSH_RND"/>
    <property type="match status" value="1"/>
</dbReference>
<evidence type="ECO:0000256" key="1">
    <source>
        <dbReference type="ARBA" id="ARBA00004519"/>
    </source>
</evidence>
<dbReference type="GO" id="GO:0046677">
    <property type="term" value="P:response to antibiotic"/>
    <property type="evidence" value="ECO:0007669"/>
    <property type="project" value="TreeGrafter"/>
</dbReference>
<dbReference type="Pfam" id="PF25876">
    <property type="entry name" value="HH_MFP_RND"/>
    <property type="match status" value="1"/>
</dbReference>
<dbReference type="PROSITE" id="PS51257">
    <property type="entry name" value="PROKAR_LIPOPROTEIN"/>
    <property type="match status" value="1"/>
</dbReference>
<dbReference type="NCBIfam" id="TIGR01730">
    <property type="entry name" value="RND_mfp"/>
    <property type="match status" value="1"/>
</dbReference>
<dbReference type="Gene3D" id="2.40.30.170">
    <property type="match status" value="1"/>
</dbReference>
<reference evidence="10" key="1">
    <citation type="submission" date="2017-02" db="EMBL/GenBank/DDBJ databases">
        <authorList>
            <person name="Varghese N."/>
            <person name="Submissions S."/>
        </authorList>
    </citation>
    <scope>NUCLEOTIDE SEQUENCE [LARGE SCALE GENOMIC DNA]</scope>
    <source>
        <strain evidence="10">DSM 3072</strain>
    </source>
</reference>
<dbReference type="InterPro" id="IPR058627">
    <property type="entry name" value="MdtA-like_C"/>
</dbReference>
<feature type="compositionally biased region" description="Low complexity" evidence="3">
    <location>
        <begin position="373"/>
        <end position="392"/>
    </location>
</feature>
<keyword evidence="10" id="KW-1185">Reference proteome</keyword>
<dbReference type="Proteomes" id="UP000242432">
    <property type="component" value="Unassembled WGS sequence"/>
</dbReference>
<dbReference type="SUPFAM" id="SSF111369">
    <property type="entry name" value="HlyD-like secretion proteins"/>
    <property type="match status" value="1"/>
</dbReference>
<evidence type="ECO:0000313" key="9">
    <source>
        <dbReference type="EMBL" id="SKA56607.1"/>
    </source>
</evidence>
<feature type="region of interest" description="Disordered" evidence="3">
    <location>
        <begin position="369"/>
        <end position="392"/>
    </location>
</feature>
<comment type="subcellular location">
    <subcellularLocation>
        <location evidence="1">Cell inner membrane</location>
        <topology evidence="1">Lipid-anchor</topology>
    </subcellularLocation>
</comment>
<feature type="domain" description="Multidrug resistance protein MdtA-like barrel-sandwich hybrid" evidence="6">
    <location>
        <begin position="62"/>
        <end position="205"/>
    </location>
</feature>
<evidence type="ECO:0000259" key="8">
    <source>
        <dbReference type="Pfam" id="PF25967"/>
    </source>
</evidence>
<comment type="similarity">
    <text evidence="2">Belongs to the membrane fusion protein (MFP) (TC 8.A.1) family.</text>
</comment>
<protein>
    <submittedName>
        <fullName evidence="9">Membrane fusion protein, multidrug efflux system</fullName>
    </submittedName>
</protein>
<feature type="chain" id="PRO_5010540721" evidence="4">
    <location>
        <begin position="24"/>
        <end position="392"/>
    </location>
</feature>
<dbReference type="STRING" id="83771.SAMN02910357_01603"/>
<dbReference type="GO" id="GO:0005886">
    <property type="term" value="C:plasma membrane"/>
    <property type="evidence" value="ECO:0007669"/>
    <property type="project" value="TreeGrafter"/>
</dbReference>
<dbReference type="Gene3D" id="2.40.50.100">
    <property type="match status" value="1"/>
</dbReference>
<dbReference type="Pfam" id="PF25967">
    <property type="entry name" value="RND-MFP_C"/>
    <property type="match status" value="1"/>
</dbReference>
<evidence type="ECO:0000313" key="10">
    <source>
        <dbReference type="Proteomes" id="UP000242432"/>
    </source>
</evidence>
<evidence type="ECO:0000256" key="2">
    <source>
        <dbReference type="ARBA" id="ARBA00009477"/>
    </source>
</evidence>
<dbReference type="InterPro" id="IPR058624">
    <property type="entry name" value="MdtA-like_HH"/>
</dbReference>
<evidence type="ECO:0000256" key="4">
    <source>
        <dbReference type="SAM" id="SignalP"/>
    </source>
</evidence>
<name>A0A1T4UV90_9GAMM</name>
<dbReference type="InterPro" id="IPR058625">
    <property type="entry name" value="MdtA-like_BSH"/>
</dbReference>
<dbReference type="GO" id="GO:0030313">
    <property type="term" value="C:cell envelope"/>
    <property type="evidence" value="ECO:0007669"/>
    <property type="project" value="UniProtKB-SubCell"/>
</dbReference>
<evidence type="ECO:0000256" key="3">
    <source>
        <dbReference type="SAM" id="MobiDB-lite"/>
    </source>
</evidence>
<dbReference type="GO" id="GO:0022857">
    <property type="term" value="F:transmembrane transporter activity"/>
    <property type="evidence" value="ECO:0007669"/>
    <property type="project" value="InterPro"/>
</dbReference>
<dbReference type="AlphaFoldDB" id="A0A1T4UV90"/>
<feature type="signal peptide" evidence="4">
    <location>
        <begin position="1"/>
        <end position="23"/>
    </location>
</feature>
<evidence type="ECO:0000259" key="7">
    <source>
        <dbReference type="Pfam" id="PF25944"/>
    </source>
</evidence>
<dbReference type="Gene3D" id="2.40.420.20">
    <property type="match status" value="1"/>
</dbReference>
<proteinExistence type="inferred from homology"/>
<dbReference type="PANTHER" id="PTHR30158">
    <property type="entry name" value="ACRA/E-RELATED COMPONENT OF DRUG EFFLUX TRANSPORTER"/>
    <property type="match status" value="1"/>
</dbReference>
<dbReference type="Gene3D" id="1.10.287.470">
    <property type="entry name" value="Helix hairpin bin"/>
    <property type="match status" value="1"/>
</dbReference>
<organism evidence="9 10">
    <name type="scientific">Succinivibrio dextrinosolvens DSM 3072</name>
    <dbReference type="NCBI Taxonomy" id="1123324"/>
    <lineage>
        <taxon>Bacteria</taxon>
        <taxon>Pseudomonadati</taxon>
        <taxon>Pseudomonadota</taxon>
        <taxon>Gammaproteobacteria</taxon>
        <taxon>Aeromonadales</taxon>
        <taxon>Succinivibrionaceae</taxon>
        <taxon>Succinivibrio</taxon>
    </lineage>
</organism>
<feature type="domain" description="Multidrug resistance protein MdtA-like alpha-helical hairpin" evidence="5">
    <location>
        <begin position="103"/>
        <end position="172"/>
    </location>
</feature>
<dbReference type="EMBL" id="FUXX01000001">
    <property type="protein sequence ID" value="SKA56607.1"/>
    <property type="molecule type" value="Genomic_DNA"/>
</dbReference>
<keyword evidence="4" id="KW-0732">Signal</keyword>
<evidence type="ECO:0000259" key="5">
    <source>
        <dbReference type="Pfam" id="PF25876"/>
    </source>
</evidence>
<dbReference type="Pfam" id="PF25944">
    <property type="entry name" value="Beta-barrel_RND"/>
    <property type="match status" value="1"/>
</dbReference>
<feature type="domain" description="Multidrug resistance protein MdtA-like beta-barrel" evidence="7">
    <location>
        <begin position="209"/>
        <end position="296"/>
    </location>
</feature>
<sequence>MLLFRANKFILPCAIAVAILSLAGCGKSEDQQHGALPVDVTLVKKADVAVISRLTGRASATRKAEVRPQVTGILQKRLFVEGSIVKQGDQLYQIDPSVYEANVKSAEAALASAKATLHSSRLKAERYRSLLEKKAVSKQDYDDAQAAYLTANANVKSAEASLATANINLAYTKVYAPITGTISRSDITEGALVSSGQVTAMTTIQQLDPIYVDLGQTAEENILLRKNLTEGKLLNDGKATVDIYLSDGTKYAHPGTIEFAEMSVDESTGMVNLRALVPNPEHILLPGIFLRGEINQGVMPNALTVAANGVQREANGITYIYAVNEQSQVQRINVKLGAQTENAYVVLEGLKEGDKVITSNTQKIRPGVPVTPIIPGQAPQNGQQPQQQQQNK</sequence>